<protein>
    <submittedName>
        <fullName evidence="2">Uncharacterized protein</fullName>
    </submittedName>
</protein>
<evidence type="ECO:0000313" key="3">
    <source>
        <dbReference type="Proteomes" id="UP000800093"/>
    </source>
</evidence>
<evidence type="ECO:0000313" key="2">
    <source>
        <dbReference type="EMBL" id="KAF2263204.1"/>
    </source>
</evidence>
<dbReference type="Proteomes" id="UP000800093">
    <property type="component" value="Unassembled WGS sequence"/>
</dbReference>
<reference evidence="3" key="1">
    <citation type="journal article" date="2020" name="Stud. Mycol.">
        <title>101 Dothideomycetes genomes: A test case for predicting lifestyles and emergence of pathogens.</title>
        <authorList>
            <person name="Haridas S."/>
            <person name="Albert R."/>
            <person name="Binder M."/>
            <person name="Bloem J."/>
            <person name="LaButti K."/>
            <person name="Salamov A."/>
            <person name="Andreopoulos B."/>
            <person name="Baker S."/>
            <person name="Barry K."/>
            <person name="Bills G."/>
            <person name="Bluhm B."/>
            <person name="Cannon C."/>
            <person name="Castanera R."/>
            <person name="Culley D."/>
            <person name="Daum C."/>
            <person name="Ezra D."/>
            <person name="Gonzalez J."/>
            <person name="Henrissat B."/>
            <person name="Kuo A."/>
            <person name="Liang C."/>
            <person name="Lipzen A."/>
            <person name="Lutzoni F."/>
            <person name="Magnuson J."/>
            <person name="Mondo S."/>
            <person name="Nolan M."/>
            <person name="Ohm R."/>
            <person name="Pangilinan J."/>
            <person name="Park H.-J."/>
            <person name="Ramirez L."/>
            <person name="Alfaro M."/>
            <person name="Sun H."/>
            <person name="Tritt A."/>
            <person name="Yoshinaga Y."/>
            <person name="Zwiers L.-H."/>
            <person name="Turgeon B."/>
            <person name="Goodwin S."/>
            <person name="Spatafora J."/>
            <person name="Crous P."/>
            <person name="Grigoriev I."/>
        </authorList>
    </citation>
    <scope>NUCLEOTIDE SEQUENCE [LARGE SCALE GENOMIC DNA]</scope>
    <source>
        <strain evidence="3">CBS 304.66</strain>
    </source>
</reference>
<feature type="region of interest" description="Disordered" evidence="1">
    <location>
        <begin position="272"/>
        <end position="299"/>
    </location>
</feature>
<gene>
    <name evidence="2" type="ORF">CC78DRAFT_534206</name>
</gene>
<evidence type="ECO:0000256" key="1">
    <source>
        <dbReference type="SAM" id="MobiDB-lite"/>
    </source>
</evidence>
<name>A0A9P4N5E0_9PLEO</name>
<dbReference type="OrthoDB" id="10662912at2759"/>
<feature type="region of interest" description="Disordered" evidence="1">
    <location>
        <begin position="88"/>
        <end position="178"/>
    </location>
</feature>
<keyword evidence="3" id="KW-1185">Reference proteome</keyword>
<sequence>MSLTPTQAETSRSRTKKQVPAWMQYFKFPNDTSNPIACGGAGLLEEVIEEEYQSWRQFGNSYHPGPRSSDCRDLGSVYVIHFPSIPDGSEANEASPAAAPKGEPKRVCSKPKPINAQLANNARNVRFSSAPGPDFTDSGSATPRPTFALSVDGSGSPKYPIVPVRTPNSASRLSSARLPRHRSNYSQLTQVPHLNRSLVDIPGYTPTTARPDGLESFAPYRSHKRTLSAMSILSTTSSWCDGEDATKVTARVLSYEEKRRRSDSETVIYPSRLSNSANGRAHRRKTSLADKMKKVFSRK</sequence>
<comment type="caution">
    <text evidence="2">The sequence shown here is derived from an EMBL/GenBank/DDBJ whole genome shotgun (WGS) entry which is preliminary data.</text>
</comment>
<proteinExistence type="predicted"/>
<feature type="compositionally biased region" description="Low complexity" evidence="1">
    <location>
        <begin position="89"/>
        <end position="100"/>
    </location>
</feature>
<organism evidence="2 3">
    <name type="scientific">Lojkania enalia</name>
    <dbReference type="NCBI Taxonomy" id="147567"/>
    <lineage>
        <taxon>Eukaryota</taxon>
        <taxon>Fungi</taxon>
        <taxon>Dikarya</taxon>
        <taxon>Ascomycota</taxon>
        <taxon>Pezizomycotina</taxon>
        <taxon>Dothideomycetes</taxon>
        <taxon>Pleosporomycetidae</taxon>
        <taxon>Pleosporales</taxon>
        <taxon>Pleosporales incertae sedis</taxon>
        <taxon>Lojkania</taxon>
    </lineage>
</organism>
<dbReference type="EMBL" id="ML986629">
    <property type="protein sequence ID" value="KAF2263204.1"/>
    <property type="molecule type" value="Genomic_DNA"/>
</dbReference>
<feature type="compositionally biased region" description="Polar residues" evidence="1">
    <location>
        <begin position="117"/>
        <end position="127"/>
    </location>
</feature>
<accession>A0A9P4N5E0</accession>
<dbReference type="AlphaFoldDB" id="A0A9P4N5E0"/>